<keyword evidence="2" id="KW-1185">Reference proteome</keyword>
<dbReference type="InterPro" id="IPR006336">
    <property type="entry name" value="GCS2"/>
</dbReference>
<protein>
    <recommendedName>
        <fullName evidence="3">Glutamate--cysteine ligase</fullName>
    </recommendedName>
</protein>
<gene>
    <name evidence="1" type="ORF">EVAR_90121_1</name>
</gene>
<dbReference type="Proteomes" id="UP000299102">
    <property type="component" value="Unassembled WGS sequence"/>
</dbReference>
<name>A0A4C2A3J8_EUMVA</name>
<evidence type="ECO:0000313" key="1">
    <source>
        <dbReference type="EMBL" id="GBP93555.1"/>
    </source>
</evidence>
<proteinExistence type="predicted"/>
<dbReference type="GO" id="GO:0004357">
    <property type="term" value="F:glutamate-cysteine ligase activity"/>
    <property type="evidence" value="ECO:0007669"/>
    <property type="project" value="InterPro"/>
</dbReference>
<evidence type="ECO:0000313" key="2">
    <source>
        <dbReference type="Proteomes" id="UP000299102"/>
    </source>
</evidence>
<organism evidence="1 2">
    <name type="scientific">Eumeta variegata</name>
    <name type="common">Bagworm moth</name>
    <name type="synonym">Eumeta japonica</name>
    <dbReference type="NCBI Taxonomy" id="151549"/>
    <lineage>
        <taxon>Eukaryota</taxon>
        <taxon>Metazoa</taxon>
        <taxon>Ecdysozoa</taxon>
        <taxon>Arthropoda</taxon>
        <taxon>Hexapoda</taxon>
        <taxon>Insecta</taxon>
        <taxon>Pterygota</taxon>
        <taxon>Neoptera</taxon>
        <taxon>Endopterygota</taxon>
        <taxon>Lepidoptera</taxon>
        <taxon>Glossata</taxon>
        <taxon>Ditrysia</taxon>
        <taxon>Tineoidea</taxon>
        <taxon>Psychidae</taxon>
        <taxon>Oiketicinae</taxon>
        <taxon>Eumeta</taxon>
    </lineage>
</organism>
<dbReference type="Gene3D" id="3.30.590.20">
    <property type="match status" value="1"/>
</dbReference>
<accession>A0A4C2A3J8</accession>
<sequence length="304" mass="33649">MRTRYLIGIEFEYLLTSKNDYSADGLRFYNNIAVKDLSTVLENRPGAGDPTLYHDSEGVKNGYWYVEGVERYTREGKLLDQAVKGLEVRTPPTTSIGAALNQLLRLEHQLRVRLMRTGLDLAVAAYHPTAPPYVFDPPLAAWEEARRLILPECRLADVAMLTYGPDLNFSLPDWSETQLVAAAEKLAWFAPYISLFTLNAPFAEGNAWGGLSRRTSVRGNRRPACFAFVAEPKDHPLLRPHARVPNVAGSNTRRSTRLRAHTCSAPAVPSFSACFSIKRCHSAASLSRRASTTASLSILSVTAV</sequence>
<dbReference type="AlphaFoldDB" id="A0A4C2A3J8"/>
<dbReference type="InterPro" id="IPR014746">
    <property type="entry name" value="Gln_synth/guanido_kin_cat_dom"/>
</dbReference>
<evidence type="ECO:0008006" key="3">
    <source>
        <dbReference type="Google" id="ProtNLM"/>
    </source>
</evidence>
<dbReference type="SUPFAM" id="SSF55931">
    <property type="entry name" value="Glutamine synthetase/guanido kinase"/>
    <property type="match status" value="1"/>
</dbReference>
<reference evidence="1 2" key="1">
    <citation type="journal article" date="2019" name="Commun. Biol.">
        <title>The bagworm genome reveals a unique fibroin gene that provides high tensile strength.</title>
        <authorList>
            <person name="Kono N."/>
            <person name="Nakamura H."/>
            <person name="Ohtoshi R."/>
            <person name="Tomita M."/>
            <person name="Numata K."/>
            <person name="Arakawa K."/>
        </authorList>
    </citation>
    <scope>NUCLEOTIDE SEQUENCE [LARGE SCALE GENOMIC DNA]</scope>
</reference>
<dbReference type="OrthoDB" id="8232203at2759"/>
<comment type="caution">
    <text evidence="1">The sequence shown here is derived from an EMBL/GenBank/DDBJ whole genome shotgun (WGS) entry which is preliminary data.</text>
</comment>
<dbReference type="Pfam" id="PF04107">
    <property type="entry name" value="GCS2"/>
    <property type="match status" value="1"/>
</dbReference>
<dbReference type="EMBL" id="BGZK01002391">
    <property type="protein sequence ID" value="GBP93555.1"/>
    <property type="molecule type" value="Genomic_DNA"/>
</dbReference>
<dbReference type="GO" id="GO:0042398">
    <property type="term" value="P:modified amino acid biosynthetic process"/>
    <property type="evidence" value="ECO:0007669"/>
    <property type="project" value="InterPro"/>
</dbReference>